<evidence type="ECO:0000256" key="6">
    <source>
        <dbReference type="SAM" id="MobiDB-lite"/>
    </source>
</evidence>
<dbReference type="SUPFAM" id="SSF103473">
    <property type="entry name" value="MFS general substrate transporter"/>
    <property type="match status" value="1"/>
</dbReference>
<dbReference type="InterPro" id="IPR011701">
    <property type="entry name" value="MFS"/>
</dbReference>
<name>A0A3A9ZB09_9ACTN</name>
<dbReference type="AlphaFoldDB" id="A0A3A9ZB09"/>
<protein>
    <submittedName>
        <fullName evidence="9">MFS transporter</fullName>
    </submittedName>
</protein>
<organism evidence="9 10">
    <name type="scientific">Micromonospora endolithica</name>
    <dbReference type="NCBI Taxonomy" id="230091"/>
    <lineage>
        <taxon>Bacteria</taxon>
        <taxon>Bacillati</taxon>
        <taxon>Actinomycetota</taxon>
        <taxon>Actinomycetes</taxon>
        <taxon>Micromonosporales</taxon>
        <taxon>Micromonosporaceae</taxon>
        <taxon>Micromonospora</taxon>
    </lineage>
</organism>
<feature type="transmembrane region" description="Helical" evidence="7">
    <location>
        <begin position="174"/>
        <end position="192"/>
    </location>
</feature>
<reference evidence="9 10" key="1">
    <citation type="journal article" date="2004" name="Syst. Appl. Microbiol.">
        <title>Cryptoendolithic actinomycetes from antarctic sandstone rock samples: Micromonospora endolithica sp. nov. and two isolates related to Micromonospora coerulea Jensen 1932.</title>
        <authorList>
            <person name="Hirsch P."/>
            <person name="Mevs U."/>
            <person name="Kroppenstedt R.M."/>
            <person name="Schumann P."/>
            <person name="Stackebrandt E."/>
        </authorList>
    </citation>
    <scope>NUCLEOTIDE SEQUENCE [LARGE SCALE GENOMIC DNA]</scope>
    <source>
        <strain evidence="9 10">JCM 12677</strain>
    </source>
</reference>
<evidence type="ECO:0000256" key="4">
    <source>
        <dbReference type="ARBA" id="ARBA00022989"/>
    </source>
</evidence>
<dbReference type="OrthoDB" id="4335859at2"/>
<feature type="transmembrane region" description="Helical" evidence="7">
    <location>
        <begin position="310"/>
        <end position="327"/>
    </location>
</feature>
<dbReference type="PROSITE" id="PS50850">
    <property type="entry name" value="MFS"/>
    <property type="match status" value="1"/>
</dbReference>
<feature type="transmembrane region" description="Helical" evidence="7">
    <location>
        <begin position="245"/>
        <end position="267"/>
    </location>
</feature>
<dbReference type="GO" id="GO:0005886">
    <property type="term" value="C:plasma membrane"/>
    <property type="evidence" value="ECO:0007669"/>
    <property type="project" value="UniProtKB-SubCell"/>
</dbReference>
<keyword evidence="10" id="KW-1185">Reference proteome</keyword>
<dbReference type="InterPro" id="IPR020846">
    <property type="entry name" value="MFS_dom"/>
</dbReference>
<dbReference type="RefSeq" id="WP_120729469.1">
    <property type="nucleotide sequence ID" value="NZ_RBAK01000006.1"/>
</dbReference>
<accession>A0A3A9ZB09</accession>
<feature type="transmembrane region" description="Helical" evidence="7">
    <location>
        <begin position="112"/>
        <end position="135"/>
    </location>
</feature>
<gene>
    <name evidence="9" type="ORF">D7223_17520</name>
</gene>
<feature type="domain" description="Major facilitator superfamily (MFS) profile" evidence="8">
    <location>
        <begin position="44"/>
        <end position="425"/>
    </location>
</feature>
<dbReference type="InterPro" id="IPR036259">
    <property type="entry name" value="MFS_trans_sf"/>
</dbReference>
<dbReference type="Proteomes" id="UP000281726">
    <property type="component" value="Unassembled WGS sequence"/>
</dbReference>
<feature type="transmembrane region" description="Helical" evidence="7">
    <location>
        <begin position="198"/>
        <end position="216"/>
    </location>
</feature>
<evidence type="ECO:0000256" key="5">
    <source>
        <dbReference type="ARBA" id="ARBA00023136"/>
    </source>
</evidence>
<sequence length="444" mass="44796">MGVRAGRDPPARRRPSTHGGGAVTGTHTAARAARPGRAARVRDLMPSLVLAAIAFTFVTGETLPVGLLGDIAAGLDTSPGVVGLSVSVYAATAALTAVPLTRLLARWPRRRILVATAAAFTAGHLLVAAAPSVWFLMAGRAVSAVAHGLYFAVAMPVVTRLAAPEHRGRVGGRIIVGGATALVVGTPLVTLLGQAAGWRFAALAVAGVALALAGMLTRTLPSLPVSDDAAAAGGRLLPTLRFPGLPVVLAVTLLVVGGHFVFFTYLAPYAAQSLDVRGPAFSAVLLGFGLASVAGSALGGRLADARPVAGVRAATALFVVVPVALWASGRVDARPLGAALLAVSGMAFSLLVVLTVLAALRRVDDAHAETANAVHGITFQAGILGGSALGSLCYRIGQVEQIPLLTATFGAVAFLLVLTTRRAFGPRHAAPGGDPHVKEPSGPG</sequence>
<comment type="subcellular location">
    <subcellularLocation>
        <location evidence="1">Cell membrane</location>
        <topology evidence="1">Multi-pass membrane protein</topology>
    </subcellularLocation>
</comment>
<dbReference type="PANTHER" id="PTHR43124">
    <property type="entry name" value="PURINE EFFLUX PUMP PBUE"/>
    <property type="match status" value="1"/>
</dbReference>
<dbReference type="Pfam" id="PF07690">
    <property type="entry name" value="MFS_1"/>
    <property type="match status" value="1"/>
</dbReference>
<evidence type="ECO:0000256" key="7">
    <source>
        <dbReference type="SAM" id="Phobius"/>
    </source>
</evidence>
<feature type="compositionally biased region" description="Basic and acidic residues" evidence="6">
    <location>
        <begin position="1"/>
        <end position="11"/>
    </location>
</feature>
<keyword evidence="5 7" id="KW-0472">Membrane</keyword>
<evidence type="ECO:0000256" key="2">
    <source>
        <dbReference type="ARBA" id="ARBA00022475"/>
    </source>
</evidence>
<feature type="transmembrane region" description="Helical" evidence="7">
    <location>
        <begin position="339"/>
        <end position="360"/>
    </location>
</feature>
<evidence type="ECO:0000313" key="10">
    <source>
        <dbReference type="Proteomes" id="UP000281726"/>
    </source>
</evidence>
<dbReference type="EMBL" id="RBAK01000006">
    <property type="protein sequence ID" value="RKN45405.1"/>
    <property type="molecule type" value="Genomic_DNA"/>
</dbReference>
<feature type="transmembrane region" description="Helical" evidence="7">
    <location>
        <begin position="141"/>
        <end position="162"/>
    </location>
</feature>
<keyword evidence="2" id="KW-1003">Cell membrane</keyword>
<feature type="transmembrane region" description="Helical" evidence="7">
    <location>
        <begin position="402"/>
        <end position="419"/>
    </location>
</feature>
<comment type="caution">
    <text evidence="9">The sequence shown here is derived from an EMBL/GenBank/DDBJ whole genome shotgun (WGS) entry which is preliminary data.</text>
</comment>
<evidence type="ECO:0000256" key="3">
    <source>
        <dbReference type="ARBA" id="ARBA00022692"/>
    </source>
</evidence>
<evidence type="ECO:0000259" key="8">
    <source>
        <dbReference type="PROSITE" id="PS50850"/>
    </source>
</evidence>
<dbReference type="CDD" id="cd17324">
    <property type="entry name" value="MFS_NepI_like"/>
    <property type="match status" value="1"/>
</dbReference>
<feature type="transmembrane region" description="Helical" evidence="7">
    <location>
        <begin position="80"/>
        <end position="100"/>
    </location>
</feature>
<evidence type="ECO:0000256" key="1">
    <source>
        <dbReference type="ARBA" id="ARBA00004651"/>
    </source>
</evidence>
<dbReference type="Gene3D" id="1.20.1250.20">
    <property type="entry name" value="MFS general substrate transporter like domains"/>
    <property type="match status" value="1"/>
</dbReference>
<feature type="transmembrane region" description="Helical" evidence="7">
    <location>
        <begin position="372"/>
        <end position="390"/>
    </location>
</feature>
<dbReference type="PANTHER" id="PTHR43124:SF3">
    <property type="entry name" value="CHLORAMPHENICOL EFFLUX PUMP RV0191"/>
    <property type="match status" value="1"/>
</dbReference>
<dbReference type="GO" id="GO:0022857">
    <property type="term" value="F:transmembrane transporter activity"/>
    <property type="evidence" value="ECO:0007669"/>
    <property type="project" value="InterPro"/>
</dbReference>
<feature type="region of interest" description="Disordered" evidence="6">
    <location>
        <begin position="1"/>
        <end position="32"/>
    </location>
</feature>
<feature type="transmembrane region" description="Helical" evidence="7">
    <location>
        <begin position="44"/>
        <end position="60"/>
    </location>
</feature>
<proteinExistence type="predicted"/>
<keyword evidence="4 7" id="KW-1133">Transmembrane helix</keyword>
<feature type="transmembrane region" description="Helical" evidence="7">
    <location>
        <begin position="279"/>
        <end position="298"/>
    </location>
</feature>
<evidence type="ECO:0000313" key="9">
    <source>
        <dbReference type="EMBL" id="RKN45405.1"/>
    </source>
</evidence>
<dbReference type="InterPro" id="IPR050189">
    <property type="entry name" value="MFS_Efflux_Transporters"/>
</dbReference>
<keyword evidence="3 7" id="KW-0812">Transmembrane</keyword>